<dbReference type="AlphaFoldDB" id="A0AAV3M503"/>
<evidence type="ECO:0000313" key="1">
    <source>
        <dbReference type="EMBL" id="EUD10619.1"/>
    </source>
</evidence>
<protein>
    <submittedName>
        <fullName evidence="1">Uncharacterized protein</fullName>
    </submittedName>
</protein>
<sequence length="38" mass="4619">MFEFDLKNDCLFSFFGDLTHSFYKQQYSIIFFPAKLTE</sequence>
<proteinExistence type="predicted"/>
<organism evidence="1 2">
    <name type="scientific">Providencia alcalifaciens 205/92</name>
    <dbReference type="NCBI Taxonomy" id="1256988"/>
    <lineage>
        <taxon>Bacteria</taxon>
        <taxon>Pseudomonadati</taxon>
        <taxon>Pseudomonadota</taxon>
        <taxon>Gammaproteobacteria</taxon>
        <taxon>Enterobacterales</taxon>
        <taxon>Morganellaceae</taxon>
        <taxon>Providencia</taxon>
    </lineage>
</organism>
<reference evidence="1 2" key="1">
    <citation type="submission" date="2014-01" db="EMBL/GenBank/DDBJ databases">
        <authorList>
            <person name="Durkin A.S."/>
            <person name="McCorrison J."/>
            <person name="Torralba M."/>
            <person name="Gillis M."/>
            <person name="Haft D.H."/>
            <person name="Methe B."/>
            <person name="Sutton G."/>
            <person name="Nelson K.E."/>
        </authorList>
    </citation>
    <scope>NUCLEOTIDE SEQUENCE [LARGE SCALE GENOMIC DNA]</scope>
    <source>
        <strain evidence="1 2">205/92</strain>
    </source>
</reference>
<evidence type="ECO:0000313" key="2">
    <source>
        <dbReference type="Proteomes" id="UP000022311"/>
    </source>
</evidence>
<dbReference type="Proteomes" id="UP000022311">
    <property type="component" value="Unassembled WGS sequence"/>
</dbReference>
<gene>
    <name evidence="1" type="ORF">HMPREF1563_1963</name>
</gene>
<name>A0AAV3M503_9GAMM</name>
<accession>A0AAV3M503</accession>
<comment type="caution">
    <text evidence="1">The sequence shown here is derived from an EMBL/GenBank/DDBJ whole genome shotgun (WGS) entry which is preliminary data.</text>
</comment>
<dbReference type="EMBL" id="JALD01000049">
    <property type="protein sequence ID" value="EUD10619.1"/>
    <property type="molecule type" value="Genomic_DNA"/>
</dbReference>